<feature type="signal peptide" evidence="2">
    <location>
        <begin position="1"/>
        <end position="21"/>
    </location>
</feature>
<feature type="domain" description="EF-hand" evidence="3">
    <location>
        <begin position="67"/>
        <end position="125"/>
    </location>
</feature>
<dbReference type="AlphaFoldDB" id="A0AAD5XCQ3"/>
<dbReference type="GO" id="GO:0005509">
    <property type="term" value="F:calcium ion binding"/>
    <property type="evidence" value="ECO:0007669"/>
    <property type="project" value="InterPro"/>
</dbReference>
<keyword evidence="2" id="KW-0732">Signal</keyword>
<feature type="chain" id="PRO_5041914344" description="EF-hand domain-containing protein" evidence="2">
    <location>
        <begin position="22"/>
        <end position="134"/>
    </location>
</feature>
<accession>A0AAD5XCQ3</accession>
<dbReference type="EMBL" id="JADGJH010002923">
    <property type="protein sequence ID" value="KAJ3094050.1"/>
    <property type="molecule type" value="Genomic_DNA"/>
</dbReference>
<dbReference type="Gene3D" id="1.10.238.10">
    <property type="entry name" value="EF-hand"/>
    <property type="match status" value="1"/>
</dbReference>
<dbReference type="Pfam" id="PF13499">
    <property type="entry name" value="EF-hand_7"/>
    <property type="match status" value="1"/>
</dbReference>
<protein>
    <recommendedName>
        <fullName evidence="3">EF-hand domain-containing protein</fullName>
    </recommendedName>
</protein>
<name>A0AAD5XCQ3_9FUNG</name>
<comment type="caution">
    <text evidence="4">The sequence shown here is derived from an EMBL/GenBank/DDBJ whole genome shotgun (WGS) entry which is preliminary data.</text>
</comment>
<dbReference type="InterPro" id="IPR002048">
    <property type="entry name" value="EF_hand_dom"/>
</dbReference>
<dbReference type="InterPro" id="IPR018247">
    <property type="entry name" value="EF_Hand_1_Ca_BS"/>
</dbReference>
<evidence type="ECO:0000313" key="5">
    <source>
        <dbReference type="Proteomes" id="UP001211907"/>
    </source>
</evidence>
<sequence>MRETVLVVVLVLILGLVAVEGRGATSFRGYGDAAAAHAAAARVRARVKQMAGGGGAGAAVGDAQLWFASADADRNGHLDGLEMLAALASDAAATVSLADLDGIVDGILARADSDNDGRVSWSEYLANPPDALQS</sequence>
<keyword evidence="1" id="KW-0106">Calcium</keyword>
<gene>
    <name evidence="4" type="ORF">HK100_006298</name>
</gene>
<dbReference type="SUPFAM" id="SSF47473">
    <property type="entry name" value="EF-hand"/>
    <property type="match status" value="1"/>
</dbReference>
<keyword evidence="5" id="KW-1185">Reference proteome</keyword>
<evidence type="ECO:0000259" key="3">
    <source>
        <dbReference type="Pfam" id="PF13499"/>
    </source>
</evidence>
<proteinExistence type="predicted"/>
<reference evidence="4" key="1">
    <citation type="submission" date="2020-05" db="EMBL/GenBank/DDBJ databases">
        <title>Phylogenomic resolution of chytrid fungi.</title>
        <authorList>
            <person name="Stajich J.E."/>
            <person name="Amses K."/>
            <person name="Simmons R."/>
            <person name="Seto K."/>
            <person name="Myers J."/>
            <person name="Bonds A."/>
            <person name="Quandt C.A."/>
            <person name="Barry K."/>
            <person name="Liu P."/>
            <person name="Grigoriev I."/>
            <person name="Longcore J.E."/>
            <person name="James T.Y."/>
        </authorList>
    </citation>
    <scope>NUCLEOTIDE SEQUENCE</scope>
    <source>
        <strain evidence="4">JEL0513</strain>
    </source>
</reference>
<evidence type="ECO:0000256" key="2">
    <source>
        <dbReference type="SAM" id="SignalP"/>
    </source>
</evidence>
<dbReference type="Proteomes" id="UP001211907">
    <property type="component" value="Unassembled WGS sequence"/>
</dbReference>
<evidence type="ECO:0000256" key="1">
    <source>
        <dbReference type="ARBA" id="ARBA00022837"/>
    </source>
</evidence>
<evidence type="ECO:0000313" key="4">
    <source>
        <dbReference type="EMBL" id="KAJ3094050.1"/>
    </source>
</evidence>
<dbReference type="InterPro" id="IPR011992">
    <property type="entry name" value="EF-hand-dom_pair"/>
</dbReference>
<dbReference type="PROSITE" id="PS00018">
    <property type="entry name" value="EF_HAND_1"/>
    <property type="match status" value="2"/>
</dbReference>
<organism evidence="4 5">
    <name type="scientific">Physocladia obscura</name>
    <dbReference type="NCBI Taxonomy" id="109957"/>
    <lineage>
        <taxon>Eukaryota</taxon>
        <taxon>Fungi</taxon>
        <taxon>Fungi incertae sedis</taxon>
        <taxon>Chytridiomycota</taxon>
        <taxon>Chytridiomycota incertae sedis</taxon>
        <taxon>Chytridiomycetes</taxon>
        <taxon>Chytridiales</taxon>
        <taxon>Chytriomycetaceae</taxon>
        <taxon>Physocladia</taxon>
    </lineage>
</organism>